<dbReference type="VEuPathDB" id="CryptoDB:Vbra_3011"/>
<organism evidence="2 3">
    <name type="scientific">Vitrella brassicaformis (strain CCMP3155)</name>
    <dbReference type="NCBI Taxonomy" id="1169540"/>
    <lineage>
        <taxon>Eukaryota</taxon>
        <taxon>Sar</taxon>
        <taxon>Alveolata</taxon>
        <taxon>Colpodellida</taxon>
        <taxon>Vitrellaceae</taxon>
        <taxon>Vitrella</taxon>
    </lineage>
</organism>
<evidence type="ECO:0000256" key="1">
    <source>
        <dbReference type="SAM" id="MobiDB-lite"/>
    </source>
</evidence>
<protein>
    <submittedName>
        <fullName evidence="2">Uncharacterized protein</fullName>
    </submittedName>
</protein>
<feature type="region of interest" description="Disordered" evidence="1">
    <location>
        <begin position="338"/>
        <end position="380"/>
    </location>
</feature>
<dbReference type="AlphaFoldDB" id="A0A0G4EPM2"/>
<reference evidence="2 3" key="1">
    <citation type="submission" date="2014-11" db="EMBL/GenBank/DDBJ databases">
        <authorList>
            <person name="Zhu J."/>
            <person name="Qi W."/>
            <person name="Song R."/>
        </authorList>
    </citation>
    <scope>NUCLEOTIDE SEQUENCE [LARGE SCALE GENOMIC DNA]</scope>
</reference>
<name>A0A0G4EPM2_VITBC</name>
<feature type="region of interest" description="Disordered" evidence="1">
    <location>
        <begin position="45"/>
        <end position="78"/>
    </location>
</feature>
<feature type="region of interest" description="Disordered" evidence="1">
    <location>
        <begin position="214"/>
        <end position="242"/>
    </location>
</feature>
<proteinExistence type="predicted"/>
<dbReference type="InParanoid" id="A0A0G4EPM2"/>
<sequence length="521" mass="57398">MVAGSTKSTRIPSDASHDAAEVTVGEILQQLAGLRCQVRQLAKSIPSQRSLTLPSRDHTPPTAPAPKREPPKATAALRTQRRISLVERKPEPSLSMSALTIPIRCRPRTTPSYPRWQSFEDLPPVCIAAIQGRRAATQESLWDFRAHAGRHLSFSAGSARDQSRRRARAGRRRDCVSPSPPQHCATRMARRLLSAGVSVNRLYEDPMAVSAALHRAPTQTSLRRSSGRRRESRRAMDGNQDLVRPAPPAVVYHVMPEWIPPPPGAAAAAPEAAAYWTPQGCYAPVWPSLTPPSRYDSLFDDYRRTAETEEQQQQQHHQLQRPAVSWNNIPTFESCQKEAHGLTPPARASPSALGDCLHEQQQQPHHHRSTRAGQPTRHEEPAIDARQALGEEALPAGRDTAGTSAAVEVPCDDWPAEGGRLACEASEGLACRATGRLSASAVAARARRARPLARVTRKLYQKHLCVGFTRLTTLRFASSLPFVRGDRGLDIKSNRTAETPAKESNFDRWRRKISTGVRRGA</sequence>
<feature type="region of interest" description="Disordered" evidence="1">
    <location>
        <begin position="155"/>
        <end position="182"/>
    </location>
</feature>
<gene>
    <name evidence="2" type="ORF">Vbra_3011</name>
</gene>
<evidence type="ECO:0000313" key="3">
    <source>
        <dbReference type="Proteomes" id="UP000041254"/>
    </source>
</evidence>
<keyword evidence="3" id="KW-1185">Reference proteome</keyword>
<accession>A0A0G4EPM2</accession>
<evidence type="ECO:0000313" key="2">
    <source>
        <dbReference type="EMBL" id="CEL99390.1"/>
    </source>
</evidence>
<dbReference type="EMBL" id="CDMY01000279">
    <property type="protein sequence ID" value="CEL99390.1"/>
    <property type="molecule type" value="Genomic_DNA"/>
</dbReference>
<dbReference type="Proteomes" id="UP000041254">
    <property type="component" value="Unassembled WGS sequence"/>
</dbReference>